<feature type="region of interest" description="Disordered" evidence="4">
    <location>
        <begin position="1"/>
        <end position="20"/>
    </location>
</feature>
<dbReference type="GO" id="GO:0006508">
    <property type="term" value="P:proteolysis"/>
    <property type="evidence" value="ECO:0007669"/>
    <property type="project" value="InterPro"/>
</dbReference>
<keyword evidence="7" id="KW-1185">Reference proteome</keyword>
<protein>
    <recommendedName>
        <fullName evidence="5">Peptidase M14 domain-containing protein</fullName>
    </recommendedName>
</protein>
<dbReference type="eggNOG" id="COG3209">
    <property type="taxonomic scope" value="Bacteria"/>
</dbReference>
<dbReference type="Pfam" id="PF00246">
    <property type="entry name" value="Peptidase_M14"/>
    <property type="match status" value="1"/>
</dbReference>
<reference evidence="6 7" key="1">
    <citation type="journal article" date="2007" name="Nat. Biotechnol.">
        <title>Complete genome sequence of the myxobacterium Sorangium cellulosum.</title>
        <authorList>
            <person name="Schneiker S."/>
            <person name="Perlova O."/>
            <person name="Kaiser O."/>
            <person name="Gerth K."/>
            <person name="Alici A."/>
            <person name="Altmeyer M.O."/>
            <person name="Bartels D."/>
            <person name="Bekel T."/>
            <person name="Beyer S."/>
            <person name="Bode E."/>
            <person name="Bode H.B."/>
            <person name="Bolten C.J."/>
            <person name="Choudhuri J.V."/>
            <person name="Doss S."/>
            <person name="Elnakady Y.A."/>
            <person name="Frank B."/>
            <person name="Gaigalat L."/>
            <person name="Goesmann A."/>
            <person name="Groeger C."/>
            <person name="Gross F."/>
            <person name="Jelsbak L."/>
            <person name="Jelsbak L."/>
            <person name="Kalinowski J."/>
            <person name="Kegler C."/>
            <person name="Knauber T."/>
            <person name="Konietzny S."/>
            <person name="Kopp M."/>
            <person name="Krause L."/>
            <person name="Krug D."/>
            <person name="Linke B."/>
            <person name="Mahmud T."/>
            <person name="Martinez-Arias R."/>
            <person name="McHardy A.C."/>
            <person name="Merai M."/>
            <person name="Meyer F."/>
            <person name="Mormann S."/>
            <person name="Munoz-Dorado J."/>
            <person name="Perez J."/>
            <person name="Pradella S."/>
            <person name="Rachid S."/>
            <person name="Raddatz G."/>
            <person name="Rosenau F."/>
            <person name="Rueckert C."/>
            <person name="Sasse F."/>
            <person name="Scharfe M."/>
            <person name="Schuster S.C."/>
            <person name="Suen G."/>
            <person name="Treuner-Lange A."/>
            <person name="Velicer G.J."/>
            <person name="Vorholter F.-J."/>
            <person name="Weissman K.J."/>
            <person name="Welch R.D."/>
            <person name="Wenzel S.C."/>
            <person name="Whitworth D.E."/>
            <person name="Wilhelm S."/>
            <person name="Wittmann C."/>
            <person name="Bloecker H."/>
            <person name="Puehler A."/>
            <person name="Mueller R."/>
        </authorList>
    </citation>
    <scope>NUCLEOTIDE SEQUENCE [LARGE SCALE GENOMIC DNA]</scope>
    <source>
        <strain evidence="7">So ce56</strain>
    </source>
</reference>
<evidence type="ECO:0000256" key="1">
    <source>
        <dbReference type="ARBA" id="ARBA00001947"/>
    </source>
</evidence>
<evidence type="ECO:0000259" key="5">
    <source>
        <dbReference type="PROSITE" id="PS52035"/>
    </source>
</evidence>
<dbReference type="HOGENOM" id="CLU_293171_0_0_7"/>
<dbReference type="SMART" id="SM00631">
    <property type="entry name" value="Zn_pept"/>
    <property type="match status" value="1"/>
</dbReference>
<feature type="domain" description="Peptidase M14" evidence="5">
    <location>
        <begin position="487"/>
        <end position="744"/>
    </location>
</feature>
<comment type="similarity">
    <text evidence="2 3">Belongs to the peptidase M14 family.</text>
</comment>
<evidence type="ECO:0000256" key="2">
    <source>
        <dbReference type="ARBA" id="ARBA00005988"/>
    </source>
</evidence>
<dbReference type="PROSITE" id="PS52035">
    <property type="entry name" value="PEPTIDASE_M14"/>
    <property type="match status" value="1"/>
</dbReference>
<dbReference type="STRING" id="448385.sce3518"/>
<dbReference type="Gene3D" id="3.40.630.10">
    <property type="entry name" value="Zn peptidases"/>
    <property type="match status" value="1"/>
</dbReference>
<dbReference type="InterPro" id="IPR000834">
    <property type="entry name" value="Peptidase_M14"/>
</dbReference>
<evidence type="ECO:0000256" key="4">
    <source>
        <dbReference type="SAM" id="MobiDB-lite"/>
    </source>
</evidence>
<feature type="compositionally biased region" description="Low complexity" evidence="4">
    <location>
        <begin position="466"/>
        <end position="476"/>
    </location>
</feature>
<dbReference type="KEGG" id="scl:sce3518"/>
<dbReference type="GO" id="GO:0004181">
    <property type="term" value="F:metallocarboxypeptidase activity"/>
    <property type="evidence" value="ECO:0007669"/>
    <property type="project" value="InterPro"/>
</dbReference>
<dbReference type="PANTHER" id="PTHR11705">
    <property type="entry name" value="PROTEASE FAMILY M14 CARBOXYPEPTIDASE A,B"/>
    <property type="match status" value="1"/>
</dbReference>
<feature type="region of interest" description="Disordered" evidence="4">
    <location>
        <begin position="455"/>
        <end position="480"/>
    </location>
</feature>
<name>A9GRU3_SORC5</name>
<gene>
    <name evidence="6" type="ordered locus">sce3518</name>
</gene>
<dbReference type="AlphaFoldDB" id="A9GRU3"/>
<feature type="region of interest" description="Disordered" evidence="4">
    <location>
        <begin position="355"/>
        <end position="376"/>
    </location>
</feature>
<dbReference type="GO" id="GO:0008270">
    <property type="term" value="F:zinc ion binding"/>
    <property type="evidence" value="ECO:0007669"/>
    <property type="project" value="InterPro"/>
</dbReference>
<dbReference type="PANTHER" id="PTHR11705:SF145">
    <property type="entry name" value="PEPTIDASE M14 CARBOXYPEPTIDASE A DOMAIN-CONTAINING PROTEIN"/>
    <property type="match status" value="1"/>
</dbReference>
<accession>A9GRU3</accession>
<dbReference type="SUPFAM" id="SSF53187">
    <property type="entry name" value="Zn-dependent exopeptidases"/>
    <property type="match status" value="1"/>
</dbReference>
<dbReference type="GO" id="GO:0005615">
    <property type="term" value="C:extracellular space"/>
    <property type="evidence" value="ECO:0007669"/>
    <property type="project" value="TreeGrafter"/>
</dbReference>
<dbReference type="eggNOG" id="COG2866">
    <property type="taxonomic scope" value="Bacteria"/>
</dbReference>
<evidence type="ECO:0000313" key="6">
    <source>
        <dbReference type="EMBL" id="CAN93678.1"/>
    </source>
</evidence>
<proteinExistence type="inferred from homology"/>
<evidence type="ECO:0000256" key="3">
    <source>
        <dbReference type="PROSITE-ProRule" id="PRU01379"/>
    </source>
</evidence>
<comment type="cofactor">
    <cofactor evidence="1">
        <name>Zn(2+)</name>
        <dbReference type="ChEBI" id="CHEBI:29105"/>
    </cofactor>
</comment>
<evidence type="ECO:0000313" key="7">
    <source>
        <dbReference type="Proteomes" id="UP000002139"/>
    </source>
</evidence>
<feature type="active site" description="Proton donor/acceptor" evidence="3">
    <location>
        <position position="723"/>
    </location>
</feature>
<organism evidence="6 7">
    <name type="scientific">Sorangium cellulosum (strain So ce56)</name>
    <name type="common">Polyangium cellulosum (strain So ce56)</name>
    <dbReference type="NCBI Taxonomy" id="448385"/>
    <lineage>
        <taxon>Bacteria</taxon>
        <taxon>Pseudomonadati</taxon>
        <taxon>Myxococcota</taxon>
        <taxon>Polyangia</taxon>
        <taxon>Polyangiales</taxon>
        <taxon>Polyangiaceae</taxon>
        <taxon>Sorangium</taxon>
    </lineage>
</organism>
<dbReference type="Gene3D" id="2.180.10.10">
    <property type="entry name" value="RHS repeat-associated core"/>
    <property type="match status" value="1"/>
</dbReference>
<dbReference type="Proteomes" id="UP000002139">
    <property type="component" value="Chromosome"/>
</dbReference>
<sequence>MTAFTSDAAGRPRMRVDQDGTESLTTTWTWDTAAHGVGKLHSLASPDGEKTYGYTGRGQLDTIALRIDGERSPLEARLGYDDLGRVETVTYPAPAGAAPFVVAQDRDAHGHVLAVRDSGTNLAYWRLADVDDAGRFREEVFGNGAVTERSYFADKQRLRHMATQSGAGEVQDLDYGFDDLLNLTHRTDALQPENTTERFRYDPIHRLTCAYFGDLESATAPCALRYDYHPNGNLTFKSDVGDLSYDDPLHPHAITGAGTDTFAHDAVGNQTARPGGTTVRYTPFDLPERITQGASTITFGYDGDQQRIRKTTPEKETLYFGDLYERVTDAASGAVEHRYHVHSPERVVAIAPRGGSLARPARDGDLPSSSRSGHCTMVPDVRAVTGEQRPPRLAGIALGLPGAWDRAIAVRHGICSTPPMSRPCIAAPGRLVSLGCRHISLGIALAALLAPRQAPARGAPAGGGPAPSARPEAPSLVTEAERTGFRRTGRYAEVERLCRDFEQAYPGRARCIRFGTTPEGRPMLALAASDDGTLDPAAARAKRRPVILFQGGIHAGEIDGKDGGFWALRELLDGAMAPGALAAATAVFVPVFNVDGHERFRRNQRPNQRGPEEMGFRATAQNLNLNRDTMKAEAPEMRAMLALLDAWDPVVQVDLHTTDGAKFQHDIAVVVEPSAPHPGGLDAVARALSGELQARLSALGHLPLPFYPAFREDDDPSSGISTEPGPPRFSQSYAAARNRIGVLVETHSWATHAERVRAVHDLLAALFERISSGAGALRAAAERADAASARLAGVPFALTHRAGPVSRIFPFRGFAYEKRASEISGGTWTRYDESRPEIWRVPLFDRIQPDLMVTAPEAGYVIPAAHAAWVADKLRLHGVRYQILPEARPGFPVEAFRADAVTFERPFEGRTRVKLQGAFRPERQDLPAGSLFVPIAQPRAPLVLHLLEPLAPDSLVAWGFFNASFERKEYMEAYVAEEEARGMLAADPALRNEFNARLRDPAFANDAKARLDFFYKRHPSWDERVNLVPVFRVAAPP</sequence>
<dbReference type="EMBL" id="AM746676">
    <property type="protein sequence ID" value="CAN93678.1"/>
    <property type="molecule type" value="Genomic_DNA"/>
</dbReference>